<keyword evidence="3 5" id="KW-1133">Transmembrane helix</keyword>
<sequence>MLRIIFLGITKSLGKRAFSDSLLELIVRLTLGVVFLFACYHKITDPARFAKVIYGYGLFPASAINLIAIIMPFVELYAGLALVLGIYPRAGAVAVNTMLLAFIISITINLIRGHEFDCGCFSFGGSVHISNMQLLVRDVILFLMGLDVLLFNQGRMWCIRQGR</sequence>
<dbReference type="InterPro" id="IPR009908">
    <property type="entry name" value="Methylamine_util_MauE"/>
</dbReference>
<evidence type="ECO:0000259" key="6">
    <source>
        <dbReference type="Pfam" id="PF07291"/>
    </source>
</evidence>
<evidence type="ECO:0000256" key="2">
    <source>
        <dbReference type="ARBA" id="ARBA00022692"/>
    </source>
</evidence>
<feature type="domain" description="Methylamine utilisation protein MauE" evidence="6">
    <location>
        <begin position="23"/>
        <end position="146"/>
    </location>
</feature>
<feature type="transmembrane region" description="Helical" evidence="5">
    <location>
        <begin position="132"/>
        <end position="151"/>
    </location>
</feature>
<evidence type="ECO:0000256" key="4">
    <source>
        <dbReference type="ARBA" id="ARBA00023136"/>
    </source>
</evidence>
<dbReference type="GO" id="GO:0030416">
    <property type="term" value="P:methylamine metabolic process"/>
    <property type="evidence" value="ECO:0007669"/>
    <property type="project" value="InterPro"/>
</dbReference>
<proteinExistence type="predicted"/>
<keyword evidence="2 5" id="KW-0812">Transmembrane</keyword>
<accession>A0A445MVN8</accession>
<gene>
    <name evidence="7" type="ORF">PITCH_A190112</name>
</gene>
<feature type="transmembrane region" description="Helical" evidence="5">
    <location>
        <begin position="93"/>
        <end position="112"/>
    </location>
</feature>
<comment type="subcellular location">
    <subcellularLocation>
        <location evidence="1">Membrane</location>
        <topology evidence="1">Multi-pass membrane protein</topology>
    </subcellularLocation>
</comment>
<evidence type="ECO:0000256" key="5">
    <source>
        <dbReference type="SAM" id="Phobius"/>
    </source>
</evidence>
<protein>
    <submittedName>
        <fullName evidence="7">MauE (Modular protein)</fullName>
    </submittedName>
</protein>
<reference evidence="7" key="1">
    <citation type="submission" date="2018-01" db="EMBL/GenBank/DDBJ databases">
        <authorList>
            <person name="Regsiter A."/>
            <person name="William W."/>
        </authorList>
    </citation>
    <scope>NUCLEOTIDE SEQUENCE</scope>
    <source>
        <strain evidence="7">TRIP AH-1</strain>
    </source>
</reference>
<evidence type="ECO:0000256" key="3">
    <source>
        <dbReference type="ARBA" id="ARBA00022989"/>
    </source>
</evidence>
<name>A0A445MVN8_9BACT</name>
<dbReference type="Pfam" id="PF07291">
    <property type="entry name" value="MauE"/>
    <property type="match status" value="1"/>
</dbReference>
<evidence type="ECO:0000313" key="7">
    <source>
        <dbReference type="EMBL" id="SPD73536.1"/>
    </source>
</evidence>
<dbReference type="UniPathway" id="UPA00895"/>
<keyword evidence="4 5" id="KW-0472">Membrane</keyword>
<dbReference type="EMBL" id="OJIN01000101">
    <property type="protein sequence ID" value="SPD73536.1"/>
    <property type="molecule type" value="Genomic_DNA"/>
</dbReference>
<evidence type="ECO:0000256" key="1">
    <source>
        <dbReference type="ARBA" id="ARBA00004141"/>
    </source>
</evidence>
<feature type="transmembrane region" description="Helical" evidence="5">
    <location>
        <begin position="21"/>
        <end position="43"/>
    </location>
</feature>
<dbReference type="AlphaFoldDB" id="A0A445MVN8"/>
<dbReference type="GO" id="GO:0016020">
    <property type="term" value="C:membrane"/>
    <property type="evidence" value="ECO:0007669"/>
    <property type="project" value="UniProtKB-SubCell"/>
</dbReference>
<feature type="transmembrane region" description="Helical" evidence="5">
    <location>
        <begin position="63"/>
        <end position="86"/>
    </location>
</feature>
<organism evidence="7">
    <name type="scientific">uncultured Desulfobacterium sp</name>
    <dbReference type="NCBI Taxonomy" id="201089"/>
    <lineage>
        <taxon>Bacteria</taxon>
        <taxon>Pseudomonadati</taxon>
        <taxon>Thermodesulfobacteriota</taxon>
        <taxon>Desulfobacteria</taxon>
        <taxon>Desulfobacterales</taxon>
        <taxon>Desulfobacteriaceae</taxon>
        <taxon>Desulfobacterium</taxon>
        <taxon>environmental samples</taxon>
    </lineage>
</organism>